<organism evidence="4 5">
    <name type="scientific">Cladorrhinum samala</name>
    <dbReference type="NCBI Taxonomy" id="585594"/>
    <lineage>
        <taxon>Eukaryota</taxon>
        <taxon>Fungi</taxon>
        <taxon>Dikarya</taxon>
        <taxon>Ascomycota</taxon>
        <taxon>Pezizomycotina</taxon>
        <taxon>Sordariomycetes</taxon>
        <taxon>Sordariomycetidae</taxon>
        <taxon>Sordariales</taxon>
        <taxon>Podosporaceae</taxon>
        <taxon>Cladorrhinum</taxon>
    </lineage>
</organism>
<proteinExistence type="predicted"/>
<feature type="region of interest" description="Disordered" evidence="1">
    <location>
        <begin position="1"/>
        <end position="62"/>
    </location>
</feature>
<feature type="domain" description="EamA" evidence="3">
    <location>
        <begin position="130"/>
        <end position="248"/>
    </location>
</feature>
<dbReference type="GO" id="GO:0016020">
    <property type="term" value="C:membrane"/>
    <property type="evidence" value="ECO:0007669"/>
    <property type="project" value="InterPro"/>
</dbReference>
<feature type="transmembrane region" description="Helical" evidence="2">
    <location>
        <begin position="372"/>
        <end position="392"/>
    </location>
</feature>
<name>A0AAV9HFG8_9PEZI</name>
<dbReference type="InterPro" id="IPR000620">
    <property type="entry name" value="EamA_dom"/>
</dbReference>
<dbReference type="Pfam" id="PF00892">
    <property type="entry name" value="EamA"/>
    <property type="match status" value="1"/>
</dbReference>
<dbReference type="Proteomes" id="UP001321749">
    <property type="component" value="Unassembled WGS sequence"/>
</dbReference>
<feature type="transmembrane region" description="Helical" evidence="2">
    <location>
        <begin position="398"/>
        <end position="420"/>
    </location>
</feature>
<evidence type="ECO:0000313" key="5">
    <source>
        <dbReference type="Proteomes" id="UP001321749"/>
    </source>
</evidence>
<keyword evidence="2" id="KW-1133">Transmembrane helix</keyword>
<gene>
    <name evidence="4" type="ORF">QBC42DRAFT_300185</name>
</gene>
<feature type="transmembrane region" description="Helical" evidence="2">
    <location>
        <begin position="175"/>
        <end position="196"/>
    </location>
</feature>
<comment type="caution">
    <text evidence="4">The sequence shown here is derived from an EMBL/GenBank/DDBJ whole genome shotgun (WGS) entry which is preliminary data.</text>
</comment>
<dbReference type="SUPFAM" id="SSF103481">
    <property type="entry name" value="Multidrug resistance efflux transporter EmrE"/>
    <property type="match status" value="2"/>
</dbReference>
<evidence type="ECO:0000259" key="3">
    <source>
        <dbReference type="Pfam" id="PF00892"/>
    </source>
</evidence>
<keyword evidence="2" id="KW-0472">Membrane</keyword>
<feature type="transmembrane region" description="Helical" evidence="2">
    <location>
        <begin position="264"/>
        <end position="284"/>
    </location>
</feature>
<dbReference type="InterPro" id="IPR026505">
    <property type="entry name" value="Solute_c_fam_35_mem_F3/F4"/>
</dbReference>
<feature type="transmembrane region" description="Helical" evidence="2">
    <location>
        <begin position="234"/>
        <end position="252"/>
    </location>
</feature>
<evidence type="ECO:0000256" key="2">
    <source>
        <dbReference type="SAM" id="Phobius"/>
    </source>
</evidence>
<evidence type="ECO:0000313" key="4">
    <source>
        <dbReference type="EMBL" id="KAK4458540.1"/>
    </source>
</evidence>
<feature type="transmembrane region" description="Helical" evidence="2">
    <location>
        <begin position="208"/>
        <end position="225"/>
    </location>
</feature>
<dbReference type="AlphaFoldDB" id="A0AAV9HFG8"/>
<feature type="transmembrane region" description="Helical" evidence="2">
    <location>
        <begin position="344"/>
        <end position="365"/>
    </location>
</feature>
<dbReference type="PANTHER" id="PTHR19346:SF4">
    <property type="entry name" value="SUGAR PHOSPHATE TRANSPORTER DOMAIN-CONTAINING PROTEIN"/>
    <property type="match status" value="1"/>
</dbReference>
<dbReference type="InterPro" id="IPR037185">
    <property type="entry name" value="EmrE-like"/>
</dbReference>
<protein>
    <recommendedName>
        <fullName evidence="3">EamA domain-containing protein</fullName>
    </recommendedName>
</protein>
<accession>A0AAV9HFG8</accession>
<feature type="transmembrane region" description="Helical" evidence="2">
    <location>
        <begin position="108"/>
        <end position="127"/>
    </location>
</feature>
<dbReference type="EMBL" id="MU865065">
    <property type="protein sequence ID" value="KAK4458540.1"/>
    <property type="molecule type" value="Genomic_DNA"/>
</dbReference>
<sequence>MPSRLDTHPPLLYHSDSDDDGSSNRGRRRPSSRPPQSQSSHTPILTRRSTADLRSRSPGASASARLEARRKYTYASFFLVTSLVSFTVQTELSAHIQHDLKWEKAYCMMYLTHGSWVFLFPLQLLFLRMRRREQSWKTFWLNHLRTLRTTAQMVQRQDLLVARAGAGNDVSPWSYLIRTTALVSTALTVAGLSWYVAVSMTTPSDLTAIYNCNAFFAYAFSVPLLKERLRPDKMLAVGVAILGVMVVAYGDGNNSSDAAAGSGSGSRFAGNIIIGIGSVLYGLYEVLYKRLACPPDGASANRKMMFANTFGSLIGAFTLLVLWIPLPILHLLGWEKFELPSAEAAWLLFISVVANMVFSGSFLVLISLTGPVVSSVAALLTIFIVAIVDWTLTGQPLGAAAVFGGFLIIVAFGMLSWSTWKEMNEEEKRKQVDISSDSGDDD</sequence>
<keyword evidence="2" id="KW-0812">Transmembrane</keyword>
<keyword evidence="5" id="KW-1185">Reference proteome</keyword>
<evidence type="ECO:0000256" key="1">
    <source>
        <dbReference type="SAM" id="MobiDB-lite"/>
    </source>
</evidence>
<feature type="transmembrane region" description="Helical" evidence="2">
    <location>
        <begin position="305"/>
        <end position="324"/>
    </location>
</feature>
<dbReference type="PANTHER" id="PTHR19346">
    <property type="entry name" value="SUGAR PHOSPHATE TRANSPORTER DOMAIN-CONTAINING PROTEIN"/>
    <property type="match status" value="1"/>
</dbReference>
<feature type="transmembrane region" description="Helical" evidence="2">
    <location>
        <begin position="72"/>
        <end position="88"/>
    </location>
</feature>
<reference evidence="4" key="1">
    <citation type="journal article" date="2023" name="Mol. Phylogenet. Evol.">
        <title>Genome-scale phylogeny and comparative genomics of the fungal order Sordariales.</title>
        <authorList>
            <person name="Hensen N."/>
            <person name="Bonometti L."/>
            <person name="Westerberg I."/>
            <person name="Brannstrom I.O."/>
            <person name="Guillou S."/>
            <person name="Cros-Aarteil S."/>
            <person name="Calhoun S."/>
            <person name="Haridas S."/>
            <person name="Kuo A."/>
            <person name="Mondo S."/>
            <person name="Pangilinan J."/>
            <person name="Riley R."/>
            <person name="LaButti K."/>
            <person name="Andreopoulos B."/>
            <person name="Lipzen A."/>
            <person name="Chen C."/>
            <person name="Yan M."/>
            <person name="Daum C."/>
            <person name="Ng V."/>
            <person name="Clum A."/>
            <person name="Steindorff A."/>
            <person name="Ohm R.A."/>
            <person name="Martin F."/>
            <person name="Silar P."/>
            <person name="Natvig D.O."/>
            <person name="Lalanne C."/>
            <person name="Gautier V."/>
            <person name="Ament-Velasquez S.L."/>
            <person name="Kruys A."/>
            <person name="Hutchinson M.I."/>
            <person name="Powell A.J."/>
            <person name="Barry K."/>
            <person name="Miller A.N."/>
            <person name="Grigoriev I.V."/>
            <person name="Debuchy R."/>
            <person name="Gladieux P."/>
            <person name="Hiltunen Thoren M."/>
            <person name="Johannesson H."/>
        </authorList>
    </citation>
    <scope>NUCLEOTIDE SEQUENCE</scope>
    <source>
        <strain evidence="4">PSN324</strain>
    </source>
</reference>
<reference evidence="4" key="2">
    <citation type="submission" date="2023-06" db="EMBL/GenBank/DDBJ databases">
        <authorList>
            <consortium name="Lawrence Berkeley National Laboratory"/>
            <person name="Mondo S.J."/>
            <person name="Hensen N."/>
            <person name="Bonometti L."/>
            <person name="Westerberg I."/>
            <person name="Brannstrom I.O."/>
            <person name="Guillou S."/>
            <person name="Cros-Aarteil S."/>
            <person name="Calhoun S."/>
            <person name="Haridas S."/>
            <person name="Kuo A."/>
            <person name="Pangilinan J."/>
            <person name="Riley R."/>
            <person name="Labutti K."/>
            <person name="Andreopoulos B."/>
            <person name="Lipzen A."/>
            <person name="Chen C."/>
            <person name="Yanf M."/>
            <person name="Daum C."/>
            <person name="Ng V."/>
            <person name="Clum A."/>
            <person name="Steindorff A."/>
            <person name="Ohm R."/>
            <person name="Martin F."/>
            <person name="Silar P."/>
            <person name="Natvig D."/>
            <person name="Lalanne C."/>
            <person name="Gautier V."/>
            <person name="Ament-Velasquez S.L."/>
            <person name="Kruys A."/>
            <person name="Hutchinson M.I."/>
            <person name="Powell A.J."/>
            <person name="Barry K."/>
            <person name="Miller A.N."/>
            <person name="Grigoriev I.V."/>
            <person name="Debuchy R."/>
            <person name="Gladieux P."/>
            <person name="Thoren M.H."/>
            <person name="Johannesson H."/>
        </authorList>
    </citation>
    <scope>NUCLEOTIDE SEQUENCE</scope>
    <source>
        <strain evidence="4">PSN324</strain>
    </source>
</reference>